<dbReference type="PANTHER" id="PTHR30386:SF24">
    <property type="entry name" value="MULTIDRUG RESISTANCE EFFLUX PUMP"/>
    <property type="match status" value="1"/>
</dbReference>
<protein>
    <submittedName>
        <fullName evidence="5">HlyD family secretion protein</fullName>
    </submittedName>
</protein>
<dbReference type="EMBL" id="CP089982">
    <property type="protein sequence ID" value="WXA97897.1"/>
    <property type="molecule type" value="Genomic_DNA"/>
</dbReference>
<dbReference type="Pfam" id="PF25917">
    <property type="entry name" value="BSH_RND"/>
    <property type="match status" value="1"/>
</dbReference>
<dbReference type="RefSeq" id="WP_394848515.1">
    <property type="nucleotide sequence ID" value="NZ_CP089982.1"/>
</dbReference>
<dbReference type="Gene3D" id="2.40.50.100">
    <property type="match status" value="1"/>
</dbReference>
<evidence type="ECO:0000313" key="5">
    <source>
        <dbReference type="EMBL" id="WXA97897.1"/>
    </source>
</evidence>
<keyword evidence="6" id="KW-1185">Reference proteome</keyword>
<organism evidence="5 6">
    <name type="scientific">Pendulispora brunnea</name>
    <dbReference type="NCBI Taxonomy" id="2905690"/>
    <lineage>
        <taxon>Bacteria</taxon>
        <taxon>Pseudomonadati</taxon>
        <taxon>Myxococcota</taxon>
        <taxon>Myxococcia</taxon>
        <taxon>Myxococcales</taxon>
        <taxon>Sorangiineae</taxon>
        <taxon>Pendulisporaceae</taxon>
        <taxon>Pendulispora</taxon>
    </lineage>
</organism>
<feature type="domain" description="Multidrug resistance protein MdtA-like alpha-helical hairpin" evidence="2">
    <location>
        <begin position="160"/>
        <end position="222"/>
    </location>
</feature>
<dbReference type="Pfam" id="PF25876">
    <property type="entry name" value="HH_MFP_RND"/>
    <property type="match status" value="1"/>
</dbReference>
<feature type="domain" description="Multidrug resistance protein MdtA-like barrel-sandwich hybrid" evidence="3">
    <location>
        <begin position="68"/>
        <end position="312"/>
    </location>
</feature>
<dbReference type="InterPro" id="IPR050739">
    <property type="entry name" value="MFP"/>
</dbReference>
<dbReference type="Gene3D" id="1.10.287.470">
    <property type="entry name" value="Helix hairpin bin"/>
    <property type="match status" value="2"/>
</dbReference>
<name>A0ABZ2KJX9_9BACT</name>
<evidence type="ECO:0000259" key="3">
    <source>
        <dbReference type="Pfam" id="PF25917"/>
    </source>
</evidence>
<accession>A0ABZ2KJX9</accession>
<dbReference type="Pfam" id="PF25963">
    <property type="entry name" value="Beta-barrel_AAEA"/>
    <property type="match status" value="1"/>
</dbReference>
<evidence type="ECO:0000256" key="1">
    <source>
        <dbReference type="SAM" id="MobiDB-lite"/>
    </source>
</evidence>
<dbReference type="InterPro" id="IPR058634">
    <property type="entry name" value="AaeA-lik-b-barrel"/>
</dbReference>
<reference evidence="5 6" key="1">
    <citation type="submission" date="2021-12" db="EMBL/GenBank/DDBJ databases">
        <title>Discovery of the Pendulisporaceae a myxobacterial family with distinct sporulation behavior and unique specialized metabolism.</title>
        <authorList>
            <person name="Garcia R."/>
            <person name="Popoff A."/>
            <person name="Bader C.D."/>
            <person name="Loehr J."/>
            <person name="Walesch S."/>
            <person name="Walt C."/>
            <person name="Boldt J."/>
            <person name="Bunk B."/>
            <person name="Haeckl F.J.F.P.J."/>
            <person name="Gunesch A.P."/>
            <person name="Birkelbach J."/>
            <person name="Nuebel U."/>
            <person name="Pietschmann T."/>
            <person name="Bach T."/>
            <person name="Mueller R."/>
        </authorList>
    </citation>
    <scope>NUCLEOTIDE SEQUENCE [LARGE SCALE GENOMIC DNA]</scope>
    <source>
        <strain evidence="5 6">MSr12523</strain>
    </source>
</reference>
<dbReference type="Proteomes" id="UP001379533">
    <property type="component" value="Chromosome"/>
</dbReference>
<gene>
    <name evidence="5" type="ORF">LZC95_13770</name>
</gene>
<evidence type="ECO:0000259" key="2">
    <source>
        <dbReference type="Pfam" id="PF25876"/>
    </source>
</evidence>
<feature type="domain" description="p-hydroxybenzoic acid efflux pump subunit AaeA-like beta-barrel" evidence="4">
    <location>
        <begin position="318"/>
        <end position="389"/>
    </location>
</feature>
<dbReference type="PRINTS" id="PR01490">
    <property type="entry name" value="RTXTOXIND"/>
</dbReference>
<dbReference type="InterPro" id="IPR058624">
    <property type="entry name" value="MdtA-like_HH"/>
</dbReference>
<feature type="compositionally biased region" description="Basic and acidic residues" evidence="1">
    <location>
        <begin position="225"/>
        <end position="241"/>
    </location>
</feature>
<dbReference type="InterPro" id="IPR058625">
    <property type="entry name" value="MdtA-like_BSH"/>
</dbReference>
<evidence type="ECO:0000313" key="6">
    <source>
        <dbReference type="Proteomes" id="UP001379533"/>
    </source>
</evidence>
<dbReference type="Gene3D" id="2.40.30.170">
    <property type="match status" value="1"/>
</dbReference>
<sequence length="411" mass="43956">MDLDSTMPAPAPAVHTPAAEVSASSPPKKRRIALGVSALVVASSLAYWYRGTFYEDTDNAQVDAYISNVASRVAGTVMAVHVDDNQTVTAGQTLVELDPKDLRIAVDQAKASLAQAEAQLRAEQPSVAITETSNATLVATTTSDVASGRASVAEALRSVAQAEAQLQQGQANDKLAQLDLERAERLYQTGAIAKAEYDSRRAAADASAANMKVLRETVDVARRRVEDQTARERAAHSRAREASTNASPQLEAKRATVALRQANVDANKAALEQAELNLSYAKIPAPAGGVIGKRSVNVGDRVNVGQQLLALTQVEKVWVTANFRETQVARMRPGQPVKVYVDALGQDFHGEVESLAAATGSRYSVLPPENATGNYVKVVQRLPVRIRLLPGQPGLERLRPGMSVEPEVRVK</sequence>
<feature type="region of interest" description="Disordered" evidence="1">
    <location>
        <begin position="225"/>
        <end position="249"/>
    </location>
</feature>
<dbReference type="SUPFAM" id="SSF111369">
    <property type="entry name" value="HlyD-like secretion proteins"/>
    <property type="match status" value="2"/>
</dbReference>
<feature type="region of interest" description="Disordered" evidence="1">
    <location>
        <begin position="1"/>
        <end position="26"/>
    </location>
</feature>
<proteinExistence type="predicted"/>
<evidence type="ECO:0000259" key="4">
    <source>
        <dbReference type="Pfam" id="PF25963"/>
    </source>
</evidence>
<dbReference type="PANTHER" id="PTHR30386">
    <property type="entry name" value="MEMBRANE FUSION SUBUNIT OF EMRAB-TOLC MULTIDRUG EFFLUX PUMP"/>
    <property type="match status" value="1"/>
</dbReference>